<comment type="caution">
    <text evidence="1">The sequence shown here is derived from an EMBL/GenBank/DDBJ whole genome shotgun (WGS) entry which is preliminary data.</text>
</comment>
<dbReference type="RefSeq" id="WP_191834265.1">
    <property type="nucleotide sequence ID" value="NZ_JABARZ010000025.1"/>
</dbReference>
<proteinExistence type="predicted"/>
<gene>
    <name evidence="1" type="ORF">HHU10_20650</name>
</gene>
<protein>
    <submittedName>
        <fullName evidence="1">Uncharacterized protein</fullName>
    </submittedName>
</protein>
<evidence type="ECO:0000313" key="2">
    <source>
        <dbReference type="Proteomes" id="UP000556611"/>
    </source>
</evidence>
<reference evidence="1 2" key="1">
    <citation type="submission" date="2020-04" db="EMBL/GenBank/DDBJ databases">
        <title>MicrobeNet Type strains.</title>
        <authorList>
            <person name="Nicholson A.C."/>
        </authorList>
    </citation>
    <scope>NUCLEOTIDE SEQUENCE [LARGE SCALE GENOMIC DNA]</scope>
    <source>
        <strain evidence="1 2">ATCC BAA-330</strain>
    </source>
</reference>
<dbReference type="Proteomes" id="UP000556611">
    <property type="component" value="Unassembled WGS sequence"/>
</dbReference>
<accession>A0ABX1LKM0</accession>
<keyword evidence="2" id="KW-1185">Reference proteome</keyword>
<name>A0ABX1LKM0_9ACTN</name>
<organism evidence="1 2">
    <name type="scientific">Tsukamurella columbiensis</name>
    <dbReference type="NCBI Taxonomy" id="128509"/>
    <lineage>
        <taxon>Bacteria</taxon>
        <taxon>Bacillati</taxon>
        <taxon>Actinomycetota</taxon>
        <taxon>Actinomycetes</taxon>
        <taxon>Mycobacteriales</taxon>
        <taxon>Tsukamurellaceae</taxon>
        <taxon>Tsukamurella</taxon>
    </lineage>
</organism>
<sequence length="153" mass="16466">MKDPKDSVVAGLRQRPRPMTAEDLPWLAALAAEERAMREHPEPRTLAELLAAVPSDEDRARRGADLAERVQLVQAEGWAPFRWTWSSGEVAGVALVLSDGALVDEVSGGETAALDTWAADLWGINGGAADVEAGHPRTREWFAGIRAVTVESS</sequence>
<dbReference type="EMBL" id="JABARZ010000025">
    <property type="protein sequence ID" value="NMD58030.1"/>
    <property type="molecule type" value="Genomic_DNA"/>
</dbReference>
<evidence type="ECO:0000313" key="1">
    <source>
        <dbReference type="EMBL" id="NMD58030.1"/>
    </source>
</evidence>